<organism evidence="2 3">
    <name type="scientific">Marinisporobacter balticus</name>
    <dbReference type="NCBI Taxonomy" id="2018667"/>
    <lineage>
        <taxon>Bacteria</taxon>
        <taxon>Bacillati</taxon>
        <taxon>Bacillota</taxon>
        <taxon>Clostridia</taxon>
        <taxon>Peptostreptococcales</taxon>
        <taxon>Thermotaleaceae</taxon>
        <taxon>Marinisporobacter</taxon>
    </lineage>
</organism>
<dbReference type="EMBL" id="SLWV01000023">
    <property type="protein sequence ID" value="TCO71030.1"/>
    <property type="molecule type" value="Genomic_DNA"/>
</dbReference>
<keyword evidence="3" id="KW-1185">Reference proteome</keyword>
<comment type="caution">
    <text evidence="2">The sequence shown here is derived from an EMBL/GenBank/DDBJ whole genome shotgun (WGS) entry which is preliminary data.</text>
</comment>
<dbReference type="RefSeq" id="WP_132246771.1">
    <property type="nucleotide sequence ID" value="NZ_SLWV01000023.1"/>
</dbReference>
<dbReference type="PANTHER" id="PTHR39179">
    <property type="entry name" value="SPORE COAT PROTEIN I"/>
    <property type="match status" value="1"/>
</dbReference>
<dbReference type="NCBIfam" id="TIGR02906">
    <property type="entry name" value="spore_CotS"/>
    <property type="match status" value="1"/>
</dbReference>
<dbReference type="SUPFAM" id="SSF56112">
    <property type="entry name" value="Protein kinase-like (PK-like)"/>
    <property type="match status" value="1"/>
</dbReference>
<proteinExistence type="predicted"/>
<reference evidence="2 3" key="1">
    <citation type="submission" date="2019-03" db="EMBL/GenBank/DDBJ databases">
        <title>Genomic Encyclopedia of Type Strains, Phase IV (KMG-IV): sequencing the most valuable type-strain genomes for metagenomic binning, comparative biology and taxonomic classification.</title>
        <authorList>
            <person name="Goeker M."/>
        </authorList>
    </citation>
    <scope>NUCLEOTIDE SEQUENCE [LARGE SCALE GENOMIC DNA]</scope>
    <source>
        <strain evidence="2 3">DSM 102940</strain>
    </source>
</reference>
<sequence length="333" mass="38802">MKDNTELKQLAKNVLGNYDIVPNELNIIQDSGLKTLWKFTYNHQVQCLKRLKHTKDKAMFTVNAQIYIYEQGGKVPKIYLNNTKEPITEYNDQLFVLYEWIDSKDLYFDNSSDLCSALEGLSKFHVTSKGYVPPQEAKISSKLGRWNEQYESMKNRMLKWKNEAQLKPQNKSYASYLKYIDPIIKIADKAINDLDKSAYYSLTNVDQKEAPLCHQDFGTGNVILSGEDVYIIDLDGVTYDLVGRDLRKIIGKRMEKQGKWDRETIKNILKCYEKGNRLTQHEKEILKIDLLFPHWFFAKVKNLFKKNKHVNPGEIAKIAQLEKSKVDILRGLF</sequence>
<gene>
    <name evidence="2" type="ORF">EV214_12318</name>
</gene>
<evidence type="ECO:0000313" key="2">
    <source>
        <dbReference type="EMBL" id="TCO71030.1"/>
    </source>
</evidence>
<dbReference type="AlphaFoldDB" id="A0A4V2SAB4"/>
<dbReference type="Proteomes" id="UP000294919">
    <property type="component" value="Unassembled WGS sequence"/>
</dbReference>
<dbReference type="InterPro" id="IPR047175">
    <property type="entry name" value="CotS-like"/>
</dbReference>
<dbReference type="InterPro" id="IPR011009">
    <property type="entry name" value="Kinase-like_dom_sf"/>
</dbReference>
<dbReference type="InterPro" id="IPR014255">
    <property type="entry name" value="Spore_coat_CotS"/>
</dbReference>
<keyword evidence="2" id="KW-0946">Virion</keyword>
<dbReference type="GO" id="GO:0042601">
    <property type="term" value="C:endospore-forming forespore"/>
    <property type="evidence" value="ECO:0007669"/>
    <property type="project" value="TreeGrafter"/>
</dbReference>
<dbReference type="Pfam" id="PF01636">
    <property type="entry name" value="APH"/>
    <property type="match status" value="1"/>
</dbReference>
<dbReference type="OrthoDB" id="9771902at2"/>
<keyword evidence="2" id="KW-0167">Capsid protein</keyword>
<evidence type="ECO:0000259" key="1">
    <source>
        <dbReference type="Pfam" id="PF01636"/>
    </source>
</evidence>
<dbReference type="InterPro" id="IPR002575">
    <property type="entry name" value="Aminoglycoside_PTrfase"/>
</dbReference>
<accession>A0A4V2SAB4</accession>
<dbReference type="Gene3D" id="3.30.200.20">
    <property type="entry name" value="Phosphorylase Kinase, domain 1"/>
    <property type="match status" value="1"/>
</dbReference>
<dbReference type="PANTHER" id="PTHR39179:SF1">
    <property type="entry name" value="SPORE COAT PROTEIN I"/>
    <property type="match status" value="1"/>
</dbReference>
<evidence type="ECO:0000313" key="3">
    <source>
        <dbReference type="Proteomes" id="UP000294919"/>
    </source>
</evidence>
<name>A0A4V2SAB4_9FIRM</name>
<dbReference type="Gene3D" id="3.90.1200.10">
    <property type="match status" value="1"/>
</dbReference>
<protein>
    <submittedName>
        <fullName evidence="2">Spore coat protein I</fullName>
    </submittedName>
</protein>
<feature type="domain" description="Aminoglycoside phosphotransferase" evidence="1">
    <location>
        <begin position="49"/>
        <end position="250"/>
    </location>
</feature>